<dbReference type="EMBL" id="UYRT01088853">
    <property type="protein sequence ID" value="VDN34235.1"/>
    <property type="molecule type" value="Genomic_DNA"/>
</dbReference>
<dbReference type="GO" id="GO:0005524">
    <property type="term" value="F:ATP binding"/>
    <property type="evidence" value="ECO:0007669"/>
    <property type="project" value="InterPro"/>
</dbReference>
<dbReference type="InterPro" id="IPR000719">
    <property type="entry name" value="Prot_kinase_dom"/>
</dbReference>
<name>A0A183EF86_9BILA</name>
<dbReference type="Pfam" id="PF07714">
    <property type="entry name" value="PK_Tyr_Ser-Thr"/>
    <property type="match status" value="1"/>
</dbReference>
<accession>A0A183EF86</accession>
<dbReference type="InterPro" id="IPR011009">
    <property type="entry name" value="Kinase-like_dom_sf"/>
</dbReference>
<sequence>MEYCRQGQLYEVIKSGRHIAKDKFAEWARQIADGMNYLHQKRIIHRDLKSPKWAIHFYKFKVDIWSFGVVLWELLTQEVPYKDVDSMAIIWGVGSNNLSLLIPTTAPEGMKLLLRQCWSIKPRNRPSFMHILTHIAVFKSEIATITDEEWTAKKARWKADVIEYMKSIRQEKPVAQQNKDDSGIFLTH</sequence>
<dbReference type="Gene3D" id="1.10.510.10">
    <property type="entry name" value="Transferase(Phosphotransferase) domain 1"/>
    <property type="match status" value="2"/>
</dbReference>
<reference evidence="4" key="1">
    <citation type="submission" date="2016-06" db="UniProtKB">
        <authorList>
            <consortium name="WormBaseParasite"/>
        </authorList>
    </citation>
    <scope>IDENTIFICATION</scope>
</reference>
<keyword evidence="3" id="KW-1185">Reference proteome</keyword>
<dbReference type="InterPro" id="IPR051681">
    <property type="entry name" value="Ser/Thr_Kinases-Pseudokinases"/>
</dbReference>
<dbReference type="PANTHER" id="PTHR44329:SF304">
    <property type="entry name" value="MITOGEN-ACTIVATED PROTEIN KINASE KINASE KINASE 13-LIKE ISOFORM X1"/>
    <property type="match status" value="1"/>
</dbReference>
<feature type="domain" description="Protein kinase" evidence="1">
    <location>
        <begin position="1"/>
        <end position="137"/>
    </location>
</feature>
<protein>
    <submittedName>
        <fullName evidence="4">Protein kinase domain-containing protein</fullName>
    </submittedName>
</protein>
<proteinExistence type="predicted"/>
<gene>
    <name evidence="2" type="ORF">GPUH_LOCUS19627</name>
</gene>
<evidence type="ECO:0000259" key="1">
    <source>
        <dbReference type="PROSITE" id="PS50011"/>
    </source>
</evidence>
<dbReference type="OrthoDB" id="5842937at2759"/>
<dbReference type="Pfam" id="PF00069">
    <property type="entry name" value="Pkinase"/>
    <property type="match status" value="1"/>
</dbReference>
<dbReference type="AlphaFoldDB" id="A0A183EF86"/>
<dbReference type="SUPFAM" id="SSF56112">
    <property type="entry name" value="Protein kinase-like (PK-like)"/>
    <property type="match status" value="1"/>
</dbReference>
<evidence type="ECO:0000313" key="4">
    <source>
        <dbReference type="WBParaSite" id="GPUH_0001965201-mRNA-1"/>
    </source>
</evidence>
<dbReference type="InterPro" id="IPR001245">
    <property type="entry name" value="Ser-Thr/Tyr_kinase_cat_dom"/>
</dbReference>
<evidence type="ECO:0000313" key="2">
    <source>
        <dbReference type="EMBL" id="VDN34235.1"/>
    </source>
</evidence>
<dbReference type="PROSITE" id="PS50011">
    <property type="entry name" value="PROTEIN_KINASE_DOM"/>
    <property type="match status" value="1"/>
</dbReference>
<dbReference type="PANTHER" id="PTHR44329">
    <property type="entry name" value="SERINE/THREONINE-PROTEIN KINASE TNNI3K-RELATED"/>
    <property type="match status" value="1"/>
</dbReference>
<dbReference type="WBParaSite" id="GPUH_0001965201-mRNA-1">
    <property type="protein sequence ID" value="GPUH_0001965201-mRNA-1"/>
    <property type="gene ID" value="GPUH_0001965201"/>
</dbReference>
<dbReference type="GO" id="GO:0005737">
    <property type="term" value="C:cytoplasm"/>
    <property type="evidence" value="ECO:0007669"/>
    <property type="project" value="TreeGrafter"/>
</dbReference>
<dbReference type="Proteomes" id="UP000271098">
    <property type="component" value="Unassembled WGS sequence"/>
</dbReference>
<reference evidence="2 3" key="2">
    <citation type="submission" date="2018-11" db="EMBL/GenBank/DDBJ databases">
        <authorList>
            <consortium name="Pathogen Informatics"/>
        </authorList>
    </citation>
    <scope>NUCLEOTIDE SEQUENCE [LARGE SCALE GENOMIC DNA]</scope>
</reference>
<organism evidence="4">
    <name type="scientific">Gongylonema pulchrum</name>
    <dbReference type="NCBI Taxonomy" id="637853"/>
    <lineage>
        <taxon>Eukaryota</taxon>
        <taxon>Metazoa</taxon>
        <taxon>Ecdysozoa</taxon>
        <taxon>Nematoda</taxon>
        <taxon>Chromadorea</taxon>
        <taxon>Rhabditida</taxon>
        <taxon>Spirurina</taxon>
        <taxon>Spiruromorpha</taxon>
        <taxon>Spiruroidea</taxon>
        <taxon>Gongylonematidae</taxon>
        <taxon>Gongylonema</taxon>
    </lineage>
</organism>
<evidence type="ECO:0000313" key="3">
    <source>
        <dbReference type="Proteomes" id="UP000271098"/>
    </source>
</evidence>
<dbReference type="GO" id="GO:0004674">
    <property type="term" value="F:protein serine/threonine kinase activity"/>
    <property type="evidence" value="ECO:0007669"/>
    <property type="project" value="TreeGrafter"/>
</dbReference>